<proteinExistence type="predicted"/>
<evidence type="ECO:0000313" key="2">
    <source>
        <dbReference type="EMBL" id="PZW44279.1"/>
    </source>
</evidence>
<evidence type="ECO:0000259" key="1">
    <source>
        <dbReference type="Pfam" id="PF08818"/>
    </source>
</evidence>
<sequence>MTSKATTPEEYIQKAPEERQEALKKLRKTIQQNLPKGFEEGMQYGMIGYYVPHSAYPAGYHCKPEEPLPFMSFASQKNSVNLYHSGIYANKKLHDWFVNEYPKHVKTKLDMGKSCVRFKKVENIPYGLIAELVQKMSMEEWISIYEENIKR</sequence>
<dbReference type="SUPFAM" id="SSF159888">
    <property type="entry name" value="YdhG-like"/>
    <property type="match status" value="1"/>
</dbReference>
<dbReference type="Pfam" id="PF08818">
    <property type="entry name" value="DUF1801"/>
    <property type="match status" value="1"/>
</dbReference>
<organism evidence="2 3">
    <name type="scientific">Mesonia algae</name>
    <dbReference type="NCBI Taxonomy" id="213248"/>
    <lineage>
        <taxon>Bacteria</taxon>
        <taxon>Pseudomonadati</taxon>
        <taxon>Bacteroidota</taxon>
        <taxon>Flavobacteriia</taxon>
        <taxon>Flavobacteriales</taxon>
        <taxon>Flavobacteriaceae</taxon>
        <taxon>Mesonia</taxon>
    </lineage>
</organism>
<dbReference type="InterPro" id="IPR014922">
    <property type="entry name" value="YdhG-like"/>
</dbReference>
<dbReference type="AlphaFoldDB" id="A0A2W7ICV6"/>
<dbReference type="RefSeq" id="WP_111539939.1">
    <property type="nucleotide sequence ID" value="NZ_QKYV01000001.1"/>
</dbReference>
<dbReference type="Proteomes" id="UP000249542">
    <property type="component" value="Unassembled WGS sequence"/>
</dbReference>
<evidence type="ECO:0000313" key="3">
    <source>
        <dbReference type="Proteomes" id="UP000249542"/>
    </source>
</evidence>
<protein>
    <submittedName>
        <fullName evidence="2">Uncharacterized protein DUF1801</fullName>
    </submittedName>
</protein>
<accession>A0A2W7ICV6</accession>
<keyword evidence="3" id="KW-1185">Reference proteome</keyword>
<name>A0A2W7ICV6_9FLAO</name>
<reference evidence="2 3" key="1">
    <citation type="submission" date="2018-06" db="EMBL/GenBank/DDBJ databases">
        <title>Genomic Encyclopedia of Archaeal and Bacterial Type Strains, Phase II (KMG-II): from individual species to whole genera.</title>
        <authorList>
            <person name="Goeker M."/>
        </authorList>
    </citation>
    <scope>NUCLEOTIDE SEQUENCE [LARGE SCALE GENOMIC DNA]</scope>
    <source>
        <strain evidence="2 3">DSM 15361</strain>
    </source>
</reference>
<gene>
    <name evidence="2" type="ORF">LX95_00614</name>
</gene>
<dbReference type="Gene3D" id="3.90.1150.200">
    <property type="match status" value="1"/>
</dbReference>
<dbReference type="EMBL" id="QKYV01000001">
    <property type="protein sequence ID" value="PZW44279.1"/>
    <property type="molecule type" value="Genomic_DNA"/>
</dbReference>
<comment type="caution">
    <text evidence="2">The sequence shown here is derived from an EMBL/GenBank/DDBJ whole genome shotgun (WGS) entry which is preliminary data.</text>
</comment>
<feature type="domain" description="YdhG-like" evidence="1">
    <location>
        <begin position="19"/>
        <end position="135"/>
    </location>
</feature>